<gene>
    <name evidence="2" type="ORF">SAMN05192543_103669</name>
</gene>
<accession>A0A1I3JE19</accession>
<dbReference type="RefSeq" id="WP_091011552.1">
    <property type="nucleotide sequence ID" value="NZ_CP041745.1"/>
</dbReference>
<dbReference type="InterPro" id="IPR035093">
    <property type="entry name" value="RelE/ParE_toxin_dom_sf"/>
</dbReference>
<dbReference type="Proteomes" id="UP000199548">
    <property type="component" value="Unassembled WGS sequence"/>
</dbReference>
<evidence type="ECO:0000313" key="2">
    <source>
        <dbReference type="EMBL" id="SFI58396.1"/>
    </source>
</evidence>
<dbReference type="STRING" id="420953.SAMN05192543_103669"/>
<dbReference type="Gene3D" id="3.30.2310.20">
    <property type="entry name" value="RelE-like"/>
    <property type="match status" value="1"/>
</dbReference>
<sequence length="120" mass="13431">MTVKVVSWTVRLAGSAERDFSNIIRWTAEQFGRSQARVYAQTLSSALQELTAGPALSGVTARDDIASGLLTLHVARRQRKGRHFIMFRTSARHKRTIDVMRILHEAMDLSQHVSPDADAE</sequence>
<protein>
    <submittedName>
        <fullName evidence="2">Toxin ParE1/3/4</fullName>
    </submittedName>
</protein>
<keyword evidence="1" id="KW-1277">Toxin-antitoxin system</keyword>
<dbReference type="OrthoDB" id="516834at2"/>
<keyword evidence="3" id="KW-1185">Reference proteome</keyword>
<dbReference type="AlphaFoldDB" id="A0A1I3JE19"/>
<name>A0A1I3JE19_9BURK</name>
<dbReference type="InterPro" id="IPR007712">
    <property type="entry name" value="RelE/ParE_toxin"/>
</dbReference>
<reference evidence="2 3" key="1">
    <citation type="submission" date="2016-10" db="EMBL/GenBank/DDBJ databases">
        <authorList>
            <person name="de Groot N.N."/>
        </authorList>
    </citation>
    <scope>NUCLEOTIDE SEQUENCE [LARGE SCALE GENOMIC DNA]</scope>
    <source>
        <strain evidence="2 3">LMG 23650</strain>
    </source>
</reference>
<dbReference type="EMBL" id="FOQU01000003">
    <property type="protein sequence ID" value="SFI58396.1"/>
    <property type="molecule type" value="Genomic_DNA"/>
</dbReference>
<evidence type="ECO:0000313" key="3">
    <source>
        <dbReference type="Proteomes" id="UP000199548"/>
    </source>
</evidence>
<evidence type="ECO:0000256" key="1">
    <source>
        <dbReference type="ARBA" id="ARBA00022649"/>
    </source>
</evidence>
<proteinExistence type="predicted"/>
<dbReference type="Pfam" id="PF05016">
    <property type="entry name" value="ParE_toxin"/>
    <property type="match status" value="1"/>
</dbReference>
<organism evidence="2 3">
    <name type="scientific">Paraburkholderia megapolitana</name>
    <dbReference type="NCBI Taxonomy" id="420953"/>
    <lineage>
        <taxon>Bacteria</taxon>
        <taxon>Pseudomonadati</taxon>
        <taxon>Pseudomonadota</taxon>
        <taxon>Betaproteobacteria</taxon>
        <taxon>Burkholderiales</taxon>
        <taxon>Burkholderiaceae</taxon>
        <taxon>Paraburkholderia</taxon>
    </lineage>
</organism>